<accession>I3EEH7</accession>
<proteinExistence type="predicted"/>
<dbReference type="EMBL" id="GL870881">
    <property type="protein sequence ID" value="EIJ87624.1"/>
    <property type="molecule type" value="Genomic_DNA"/>
</dbReference>
<name>I3EEH7_NEMP3</name>
<organism evidence="2 3">
    <name type="scientific">Nematocida parisii (strain ERTm3)</name>
    <name type="common">Nematode killer fungus</name>
    <dbReference type="NCBI Taxonomy" id="935791"/>
    <lineage>
        <taxon>Eukaryota</taxon>
        <taxon>Fungi</taxon>
        <taxon>Fungi incertae sedis</taxon>
        <taxon>Microsporidia</taxon>
        <taxon>Nematocida</taxon>
    </lineage>
</organism>
<dbReference type="HOGENOM" id="CLU_069425_0_0_1"/>
<dbReference type="VEuPathDB" id="MicrosporidiaDB:NEQG_02171"/>
<reference evidence="2" key="1">
    <citation type="submission" date="2011-01" db="EMBL/GenBank/DDBJ databases">
        <title>The Genome Sequence of Nematocida parisii strain ERTm3.</title>
        <authorList>
            <consortium name="The Broad Institute Genome Sequencing Platform"/>
            <consortium name="The Broad Institute Genome Sequencing Center for Infectious Disease"/>
            <person name="Cuomo C."/>
            <person name="Troemel E."/>
            <person name="Young S.K."/>
            <person name="Zeng Q."/>
            <person name="Gargeya S."/>
            <person name="Fitzgerald M."/>
            <person name="Haas B."/>
            <person name="Abouelleil A."/>
            <person name="Alvarado L."/>
            <person name="Arachchi H.M."/>
            <person name="Berlin A."/>
            <person name="Chapman S.B."/>
            <person name="Gearin G."/>
            <person name="Goldberg J."/>
            <person name="Griggs A."/>
            <person name="Gujja S."/>
            <person name="Hansen M."/>
            <person name="Heiman D."/>
            <person name="Howarth C."/>
            <person name="Larimer J."/>
            <person name="Lui A."/>
            <person name="MacDonald P.J.P."/>
            <person name="McCowen C."/>
            <person name="Montmayeur A."/>
            <person name="Murphy C."/>
            <person name="Neiman D."/>
            <person name="Pearson M."/>
            <person name="Priest M."/>
            <person name="Roberts A."/>
            <person name="Saif S."/>
            <person name="Shea T."/>
            <person name="Sisk P."/>
            <person name="Stolte C."/>
            <person name="Sykes S."/>
            <person name="Wortman J."/>
            <person name="Nusbaum C."/>
            <person name="Birren B."/>
        </authorList>
    </citation>
    <scope>NUCLEOTIDE SEQUENCE</scope>
    <source>
        <strain evidence="2">ERTm3</strain>
    </source>
</reference>
<evidence type="ECO:0000313" key="3">
    <source>
        <dbReference type="Proteomes" id="UP000002872"/>
    </source>
</evidence>
<dbReference type="Proteomes" id="UP000002872">
    <property type="component" value="Unassembled WGS sequence"/>
</dbReference>
<dbReference type="AlphaFoldDB" id="I3EEH7"/>
<keyword evidence="3" id="KW-1185">Reference proteome</keyword>
<protein>
    <submittedName>
        <fullName evidence="2">Uncharacterized protein</fullName>
    </submittedName>
</protein>
<feature type="compositionally biased region" description="Polar residues" evidence="1">
    <location>
        <begin position="59"/>
        <end position="81"/>
    </location>
</feature>
<evidence type="ECO:0000256" key="1">
    <source>
        <dbReference type="SAM" id="MobiDB-lite"/>
    </source>
</evidence>
<evidence type="ECO:0000313" key="2">
    <source>
        <dbReference type="EMBL" id="EIJ87624.1"/>
    </source>
</evidence>
<gene>
    <name evidence="2" type="ORF">NEQG_02171</name>
</gene>
<sequence length="378" mass="43111">MKQLRKKCIIFGLMFIISIEIVTCGGFKAAYKKQLSKIDNLSTSDTRFMWGMFNNCSSVSSDNTNQPMQTDGQTLNPSNSNKRPHDTDNNTQNSNAIKRARYMGMNNAESNVDNSAIDIATEPIMDLTSEPASKMPLKETSELTTSTTINPLKVDSNSKLVITSTLCFCAAENQFIIRNYTSYIESFETALVSSSSRSLRSEKNIKRADIIIKKWESDKETDIWTMIKSTGMRFLLLKIIFQKIKDEKSISVYRQLNPLWYVGFLNDLVDYIKNHSQITIYYYDTITSLHANKRAETLGDIWINKEVNLYCCCSGINSQIAVEGAERGIQLKKKLNTILLIPEVYEDFYKMPQSAVNSFVKEIKAKIMNRDKKIRVII</sequence>
<dbReference type="InParanoid" id="I3EEH7"/>
<feature type="region of interest" description="Disordered" evidence="1">
    <location>
        <begin position="59"/>
        <end position="93"/>
    </location>
</feature>